<gene>
    <name evidence="6" type="ORF">TCEB3V08_LOCUS3519</name>
</gene>
<dbReference type="GO" id="GO:0005737">
    <property type="term" value="C:cytoplasm"/>
    <property type="evidence" value="ECO:0007669"/>
    <property type="project" value="TreeGrafter"/>
</dbReference>
<dbReference type="GO" id="GO:0008270">
    <property type="term" value="F:zinc ion binding"/>
    <property type="evidence" value="ECO:0007669"/>
    <property type="project" value="InterPro"/>
</dbReference>
<dbReference type="PANTHER" id="PTHR11533:SF294">
    <property type="entry name" value="THYROTROPIN-RELEASING HORMONE-DEGRADING ECTOENZYME"/>
    <property type="match status" value="1"/>
</dbReference>
<dbReference type="AlphaFoldDB" id="A0A7R9CGL4"/>
<dbReference type="EMBL" id="OC317339">
    <property type="protein sequence ID" value="CAD7396257.1"/>
    <property type="molecule type" value="Genomic_DNA"/>
</dbReference>
<dbReference type="GO" id="GO:0005615">
    <property type="term" value="C:extracellular space"/>
    <property type="evidence" value="ECO:0007669"/>
    <property type="project" value="TreeGrafter"/>
</dbReference>
<evidence type="ECO:0000256" key="1">
    <source>
        <dbReference type="ARBA" id="ARBA00004609"/>
    </source>
</evidence>
<dbReference type="Gene3D" id="2.60.40.1730">
    <property type="entry name" value="tricorn interacting facor f3 domain"/>
    <property type="match status" value="1"/>
</dbReference>
<dbReference type="SUPFAM" id="SSF63737">
    <property type="entry name" value="Leukotriene A4 hydrolase N-terminal domain"/>
    <property type="match status" value="1"/>
</dbReference>
<dbReference type="PRINTS" id="PR00756">
    <property type="entry name" value="ALADIPTASE"/>
</dbReference>
<organism evidence="6">
    <name type="scientific">Timema cristinae</name>
    <name type="common">Walking stick</name>
    <dbReference type="NCBI Taxonomy" id="61476"/>
    <lineage>
        <taxon>Eukaryota</taxon>
        <taxon>Metazoa</taxon>
        <taxon>Ecdysozoa</taxon>
        <taxon>Arthropoda</taxon>
        <taxon>Hexapoda</taxon>
        <taxon>Insecta</taxon>
        <taxon>Pterygota</taxon>
        <taxon>Neoptera</taxon>
        <taxon>Polyneoptera</taxon>
        <taxon>Phasmatodea</taxon>
        <taxon>Timematodea</taxon>
        <taxon>Timematoidea</taxon>
        <taxon>Timematidae</taxon>
        <taxon>Timema</taxon>
    </lineage>
</organism>
<comment type="subcellular location">
    <subcellularLocation>
        <location evidence="1">Cell membrane</location>
        <topology evidence="1">Lipid-anchor</topology>
        <topology evidence="1">GPI-anchor</topology>
    </subcellularLocation>
</comment>
<evidence type="ECO:0000259" key="5">
    <source>
        <dbReference type="Pfam" id="PF17900"/>
    </source>
</evidence>
<dbReference type="Pfam" id="PF17900">
    <property type="entry name" value="Peptidase_M1_N"/>
    <property type="match status" value="1"/>
</dbReference>
<keyword evidence="3" id="KW-0449">Lipoprotein</keyword>
<dbReference type="InterPro" id="IPR050344">
    <property type="entry name" value="Peptidase_M1_aminopeptidases"/>
</dbReference>
<dbReference type="GO" id="GO:0098552">
    <property type="term" value="C:side of membrane"/>
    <property type="evidence" value="ECO:0007669"/>
    <property type="project" value="UniProtKB-KW"/>
</dbReference>
<evidence type="ECO:0000256" key="3">
    <source>
        <dbReference type="ARBA" id="ARBA00023288"/>
    </source>
</evidence>
<evidence type="ECO:0008006" key="7">
    <source>
        <dbReference type="Google" id="ProtNLM"/>
    </source>
</evidence>
<dbReference type="Gene3D" id="3.30.2010.30">
    <property type="match status" value="1"/>
</dbReference>
<dbReference type="SUPFAM" id="SSF55486">
    <property type="entry name" value="Metalloproteases ('zincins'), catalytic domain"/>
    <property type="match status" value="1"/>
</dbReference>
<dbReference type="GO" id="GO:0006508">
    <property type="term" value="P:proteolysis"/>
    <property type="evidence" value="ECO:0007669"/>
    <property type="project" value="InterPro"/>
</dbReference>
<dbReference type="PANTHER" id="PTHR11533">
    <property type="entry name" value="PROTEASE M1 ZINC METALLOPROTEASE"/>
    <property type="match status" value="1"/>
</dbReference>
<protein>
    <recommendedName>
        <fullName evidence="7">Aminopeptidase N</fullName>
    </recommendedName>
</protein>
<keyword evidence="2" id="KW-0336">GPI-anchor</keyword>
<keyword evidence="2" id="KW-0472">Membrane</keyword>
<name>A0A7R9CGL4_TIMCR</name>
<dbReference type="GO" id="GO:0070006">
    <property type="term" value="F:metalloaminopeptidase activity"/>
    <property type="evidence" value="ECO:0007669"/>
    <property type="project" value="TreeGrafter"/>
</dbReference>
<feature type="domain" description="Peptidase M1 membrane alanine aminopeptidase" evidence="4">
    <location>
        <begin position="109"/>
        <end position="153"/>
    </location>
</feature>
<dbReference type="GO" id="GO:0043171">
    <property type="term" value="P:peptide catabolic process"/>
    <property type="evidence" value="ECO:0007669"/>
    <property type="project" value="TreeGrafter"/>
</dbReference>
<dbReference type="InterPro" id="IPR045357">
    <property type="entry name" value="Aminopeptidase_N-like_N"/>
</dbReference>
<keyword evidence="2" id="KW-0325">Glycoprotein</keyword>
<evidence type="ECO:0000313" key="6">
    <source>
        <dbReference type="EMBL" id="CAD7396257.1"/>
    </source>
</evidence>
<evidence type="ECO:0000259" key="4">
    <source>
        <dbReference type="Pfam" id="PF01433"/>
    </source>
</evidence>
<dbReference type="GO" id="GO:0005886">
    <property type="term" value="C:plasma membrane"/>
    <property type="evidence" value="ECO:0007669"/>
    <property type="project" value="UniProtKB-SubCell"/>
</dbReference>
<dbReference type="InterPro" id="IPR014782">
    <property type="entry name" value="Peptidase_M1_dom"/>
</dbReference>
<dbReference type="InterPro" id="IPR001930">
    <property type="entry name" value="Peptidase_M1"/>
</dbReference>
<evidence type="ECO:0000256" key="2">
    <source>
        <dbReference type="ARBA" id="ARBA00022622"/>
    </source>
</evidence>
<dbReference type="Pfam" id="PF01433">
    <property type="entry name" value="Peptidase_M1"/>
    <property type="match status" value="1"/>
</dbReference>
<reference evidence="6" key="1">
    <citation type="submission" date="2020-11" db="EMBL/GenBank/DDBJ databases">
        <authorList>
            <person name="Tran Van P."/>
        </authorList>
    </citation>
    <scope>NUCLEOTIDE SEQUENCE</scope>
</reference>
<proteinExistence type="predicted"/>
<dbReference type="InterPro" id="IPR042097">
    <property type="entry name" value="Aminopeptidase_N-like_N_sf"/>
</dbReference>
<dbReference type="GO" id="GO:0042277">
    <property type="term" value="F:peptide binding"/>
    <property type="evidence" value="ECO:0007669"/>
    <property type="project" value="TreeGrafter"/>
</dbReference>
<accession>A0A7R9CGL4</accession>
<feature type="domain" description="Aminopeptidase N-like N-terminal" evidence="5">
    <location>
        <begin position="4"/>
        <end position="76"/>
    </location>
</feature>
<sequence length="153" mass="17294">MVGWLASTHFEPVRARRAFPCFDEPALKAKFQISIAVPEGLHAISNMPLNNTDLDEDLELTWYHMNETPMPMSSYLVAFVVSDFENTTNNFTAVWHRPGIDSQATYSSSISPKTIKVLEDFTRVPYPLTKMDEVAVPDFSAGAMENWGIVTYR</sequence>